<dbReference type="PROSITE" id="PS51819">
    <property type="entry name" value="VOC"/>
    <property type="match status" value="1"/>
</dbReference>
<name>A0ABP7B032_9ACTN</name>
<dbReference type="InterPro" id="IPR037523">
    <property type="entry name" value="VOC_core"/>
</dbReference>
<protein>
    <submittedName>
        <fullName evidence="2">VOC family protein</fullName>
    </submittedName>
</protein>
<dbReference type="InterPro" id="IPR004360">
    <property type="entry name" value="Glyas_Fos-R_dOase_dom"/>
</dbReference>
<comment type="caution">
    <text evidence="2">The sequence shown here is derived from an EMBL/GenBank/DDBJ whole genome shotgun (WGS) entry which is preliminary data.</text>
</comment>
<organism evidence="2 3">
    <name type="scientific">Microlunatus ginsengisoli</name>
    <dbReference type="NCBI Taxonomy" id="363863"/>
    <lineage>
        <taxon>Bacteria</taxon>
        <taxon>Bacillati</taxon>
        <taxon>Actinomycetota</taxon>
        <taxon>Actinomycetes</taxon>
        <taxon>Propionibacteriales</taxon>
        <taxon>Propionibacteriaceae</taxon>
        <taxon>Microlunatus</taxon>
    </lineage>
</organism>
<dbReference type="PANTHER" id="PTHR33993">
    <property type="entry name" value="GLYOXALASE-RELATED"/>
    <property type="match status" value="1"/>
</dbReference>
<dbReference type="Pfam" id="PF00903">
    <property type="entry name" value="Glyoxalase"/>
    <property type="match status" value="1"/>
</dbReference>
<reference evidence="3" key="1">
    <citation type="journal article" date="2019" name="Int. J. Syst. Evol. Microbiol.">
        <title>The Global Catalogue of Microorganisms (GCM) 10K type strain sequencing project: providing services to taxonomists for standard genome sequencing and annotation.</title>
        <authorList>
            <consortium name="The Broad Institute Genomics Platform"/>
            <consortium name="The Broad Institute Genome Sequencing Center for Infectious Disease"/>
            <person name="Wu L."/>
            <person name="Ma J."/>
        </authorList>
    </citation>
    <scope>NUCLEOTIDE SEQUENCE [LARGE SCALE GENOMIC DNA]</scope>
    <source>
        <strain evidence="3">JCM 16929</strain>
    </source>
</reference>
<dbReference type="PANTHER" id="PTHR33993:SF2">
    <property type="entry name" value="VOC DOMAIN-CONTAINING PROTEIN"/>
    <property type="match status" value="1"/>
</dbReference>
<dbReference type="RefSeq" id="WP_344810144.1">
    <property type="nucleotide sequence ID" value="NZ_BAABAB010000057.1"/>
</dbReference>
<evidence type="ECO:0000313" key="3">
    <source>
        <dbReference type="Proteomes" id="UP001501490"/>
    </source>
</evidence>
<keyword evidence="3" id="KW-1185">Reference proteome</keyword>
<dbReference type="CDD" id="cd07247">
    <property type="entry name" value="SgaA_N_like"/>
    <property type="match status" value="1"/>
</dbReference>
<dbReference type="Proteomes" id="UP001501490">
    <property type="component" value="Unassembled WGS sequence"/>
</dbReference>
<dbReference type="EMBL" id="BAABAB010000057">
    <property type="protein sequence ID" value="GAA3643905.1"/>
    <property type="molecule type" value="Genomic_DNA"/>
</dbReference>
<proteinExistence type="predicted"/>
<dbReference type="InterPro" id="IPR052164">
    <property type="entry name" value="Anthracycline_SecMetBiosynth"/>
</dbReference>
<evidence type="ECO:0000259" key="1">
    <source>
        <dbReference type="PROSITE" id="PS51819"/>
    </source>
</evidence>
<sequence>MAKVVHFEIPADDLDRAKNFYGSVFGWQLETMAMPQGGEYTSVVTTPVDQQTQMPTEPGAINGGMVQRDELASAAPVITVDVENIDDALREIEANGGSTVTPRTAIQGMGAFAYFKDSEGNVIGLWETSG</sequence>
<dbReference type="InterPro" id="IPR029068">
    <property type="entry name" value="Glyas_Bleomycin-R_OHBP_Dase"/>
</dbReference>
<evidence type="ECO:0000313" key="2">
    <source>
        <dbReference type="EMBL" id="GAA3643905.1"/>
    </source>
</evidence>
<accession>A0ABP7B032</accession>
<gene>
    <name evidence="2" type="ORF">GCM10022236_53160</name>
</gene>
<dbReference type="SUPFAM" id="SSF54593">
    <property type="entry name" value="Glyoxalase/Bleomycin resistance protein/Dihydroxybiphenyl dioxygenase"/>
    <property type="match status" value="1"/>
</dbReference>
<dbReference type="Gene3D" id="3.10.180.10">
    <property type="entry name" value="2,3-Dihydroxybiphenyl 1,2-Dioxygenase, domain 1"/>
    <property type="match status" value="1"/>
</dbReference>
<feature type="domain" description="VOC" evidence="1">
    <location>
        <begin position="3"/>
        <end position="128"/>
    </location>
</feature>